<feature type="transmembrane region" description="Helical" evidence="5">
    <location>
        <begin position="83"/>
        <end position="101"/>
    </location>
</feature>
<dbReference type="PROSITE" id="PS00194">
    <property type="entry name" value="THIOREDOXIN_1"/>
    <property type="match status" value="1"/>
</dbReference>
<keyword evidence="5" id="KW-0812">Transmembrane</keyword>
<dbReference type="SUPFAM" id="SSF52833">
    <property type="entry name" value="Thioredoxin-like"/>
    <property type="match status" value="1"/>
</dbReference>
<dbReference type="CDD" id="cd02966">
    <property type="entry name" value="TlpA_like_family"/>
    <property type="match status" value="1"/>
</dbReference>
<accession>A0ABR7Z270</accession>
<proteinExistence type="predicted"/>
<keyword evidence="5" id="KW-0472">Membrane</keyword>
<evidence type="ECO:0000313" key="8">
    <source>
        <dbReference type="Proteomes" id="UP000805841"/>
    </source>
</evidence>
<name>A0ABR7Z270_9PSED</name>
<dbReference type="InterPro" id="IPR050553">
    <property type="entry name" value="Thioredoxin_ResA/DsbE_sf"/>
</dbReference>
<dbReference type="PROSITE" id="PS51352">
    <property type="entry name" value="THIOREDOXIN_2"/>
    <property type="match status" value="1"/>
</dbReference>
<evidence type="ECO:0000313" key="7">
    <source>
        <dbReference type="EMBL" id="MBD1599560.1"/>
    </source>
</evidence>
<evidence type="ECO:0000256" key="4">
    <source>
        <dbReference type="ARBA" id="ARBA00023284"/>
    </source>
</evidence>
<evidence type="ECO:0000256" key="3">
    <source>
        <dbReference type="ARBA" id="ARBA00023157"/>
    </source>
</evidence>
<keyword evidence="5" id="KW-1133">Transmembrane helix</keyword>
<dbReference type="PANTHER" id="PTHR42852">
    <property type="entry name" value="THIOL:DISULFIDE INTERCHANGE PROTEIN DSBE"/>
    <property type="match status" value="1"/>
</dbReference>
<keyword evidence="8" id="KW-1185">Reference proteome</keyword>
<gene>
    <name evidence="7" type="ORF">HAQ05_12705</name>
</gene>
<evidence type="ECO:0000256" key="2">
    <source>
        <dbReference type="ARBA" id="ARBA00022748"/>
    </source>
</evidence>
<evidence type="ECO:0000256" key="5">
    <source>
        <dbReference type="SAM" id="Phobius"/>
    </source>
</evidence>
<organism evidence="7 8">
    <name type="scientific">Pseudomonas typographi</name>
    <dbReference type="NCBI Taxonomy" id="2715964"/>
    <lineage>
        <taxon>Bacteria</taxon>
        <taxon>Pseudomonadati</taxon>
        <taxon>Pseudomonadota</taxon>
        <taxon>Gammaproteobacteria</taxon>
        <taxon>Pseudomonadales</taxon>
        <taxon>Pseudomonadaceae</taxon>
        <taxon>Pseudomonas</taxon>
    </lineage>
</organism>
<dbReference type="Pfam" id="PF08534">
    <property type="entry name" value="Redoxin"/>
    <property type="match status" value="1"/>
</dbReference>
<reference evidence="7 8" key="1">
    <citation type="journal article" date="2020" name="Insects">
        <title>Bacteria Belonging to Pseudomonas typographi sp. nov. from the Bark Beetle Ips typographus Have Genomic Potential to Aid in the Host Ecology.</title>
        <authorList>
            <person name="Peral-Aranega E."/>
            <person name="Saati-Santamaria Z."/>
            <person name="Kolarik M."/>
            <person name="Rivas R."/>
            <person name="Garcia-Fraile P."/>
        </authorList>
    </citation>
    <scope>NUCLEOTIDE SEQUENCE [LARGE SCALE GENOMIC DNA]</scope>
    <source>
        <strain evidence="7 8">CA3A</strain>
    </source>
</reference>
<dbReference type="InterPro" id="IPR036249">
    <property type="entry name" value="Thioredoxin-like_sf"/>
</dbReference>
<feature type="domain" description="Thioredoxin" evidence="6">
    <location>
        <begin position="131"/>
        <end position="268"/>
    </location>
</feature>
<dbReference type="Pfam" id="PF01790">
    <property type="entry name" value="LGT"/>
    <property type="match status" value="1"/>
</dbReference>
<dbReference type="PANTHER" id="PTHR42852:SF6">
    <property type="entry name" value="THIOL:DISULFIDE INTERCHANGE PROTEIN DSBE"/>
    <property type="match status" value="1"/>
</dbReference>
<protein>
    <submittedName>
        <fullName evidence="7">TlpA family protein disulfide reductase</fullName>
    </submittedName>
</protein>
<dbReference type="RefSeq" id="WP_190421081.1">
    <property type="nucleotide sequence ID" value="NZ_JAAOCA010000014.1"/>
</dbReference>
<dbReference type="Proteomes" id="UP000805841">
    <property type="component" value="Unassembled WGS sequence"/>
</dbReference>
<keyword evidence="3" id="KW-1015">Disulfide bond</keyword>
<comment type="caution">
    <text evidence="7">The sequence shown here is derived from an EMBL/GenBank/DDBJ whole genome shotgun (WGS) entry which is preliminary data.</text>
</comment>
<feature type="transmembrane region" description="Helical" evidence="5">
    <location>
        <begin position="12"/>
        <end position="32"/>
    </location>
</feature>
<dbReference type="Gene3D" id="3.40.30.10">
    <property type="entry name" value="Glutaredoxin"/>
    <property type="match status" value="1"/>
</dbReference>
<keyword evidence="4" id="KW-0676">Redox-active center</keyword>
<dbReference type="InterPro" id="IPR017937">
    <property type="entry name" value="Thioredoxin_CS"/>
</dbReference>
<dbReference type="InterPro" id="IPR001640">
    <property type="entry name" value="Lgt"/>
</dbReference>
<feature type="transmembrane region" description="Helical" evidence="5">
    <location>
        <begin position="44"/>
        <end position="63"/>
    </location>
</feature>
<dbReference type="EMBL" id="JAAOCA010000014">
    <property type="protein sequence ID" value="MBD1599560.1"/>
    <property type="molecule type" value="Genomic_DNA"/>
</dbReference>
<comment type="subcellular location">
    <subcellularLocation>
        <location evidence="1">Cell envelope</location>
    </subcellularLocation>
</comment>
<sequence length="278" mass="29429">MLSLSLGPFALSLAHLALLASLALALFVAYLSGRRTNDGDSQGLVWWLLLVALGGARLGFVAAYWPQYQGDWRQMLDLRDGGFLPWAGIAAALLAAAWLAWRRPEAQRGLLAATACGLVLWLGASCAIDRYGKGTPLPATALQRADGSTLTLAELRGRPMVVNLWATWCPPCRREMPVLAAAQRQQPQVRFVFINQGESVGLVANFAATAGLALDHIVFDPSGAVAREVGAMALPTTLFYSAEGQLLGTHLGELSQATLARGLKLLATPEAAAGASMP</sequence>
<keyword evidence="2" id="KW-0201">Cytochrome c-type biogenesis</keyword>
<evidence type="ECO:0000256" key="1">
    <source>
        <dbReference type="ARBA" id="ARBA00004196"/>
    </source>
</evidence>
<dbReference type="InterPro" id="IPR013740">
    <property type="entry name" value="Redoxin"/>
</dbReference>
<dbReference type="InterPro" id="IPR013766">
    <property type="entry name" value="Thioredoxin_domain"/>
</dbReference>
<evidence type="ECO:0000259" key="6">
    <source>
        <dbReference type="PROSITE" id="PS51352"/>
    </source>
</evidence>